<reference evidence="2 3" key="1">
    <citation type="journal article" date="2016" name="Genome Announc.">
        <title>Draft Genome Sequence of the Anaerobic Ammonium-Oxidizing Bacterium 'Candidatus Brocadia sp. 40'.</title>
        <authorList>
            <person name="Ali M."/>
            <person name="Haroon M.F."/>
            <person name="Narita Y."/>
            <person name="Zhang L."/>
            <person name="Rangel Shaw D."/>
            <person name="Okabe S."/>
            <person name="Saikaly P.E."/>
        </authorList>
    </citation>
    <scope>NUCLEOTIDE SEQUENCE [LARGE SCALE GENOMIC DNA]</scope>
    <source>
        <strain evidence="2 3">40</strain>
    </source>
</reference>
<evidence type="ECO:0000313" key="2">
    <source>
        <dbReference type="EMBL" id="OQD46459.1"/>
    </source>
</evidence>
<feature type="transmembrane region" description="Helical" evidence="1">
    <location>
        <begin position="12"/>
        <end position="30"/>
    </location>
</feature>
<keyword evidence="1" id="KW-0812">Transmembrane</keyword>
<evidence type="ECO:0000256" key="1">
    <source>
        <dbReference type="SAM" id="Phobius"/>
    </source>
</evidence>
<name>A0A1V6M229_9BACT</name>
<keyword evidence="1" id="KW-0472">Membrane</keyword>
<gene>
    <name evidence="2" type="ORF">BIY37_03130</name>
</gene>
<proteinExistence type="predicted"/>
<dbReference type="RefSeq" id="WP_070066380.1">
    <property type="nucleotide sequence ID" value="NZ_MJUW02000034.1"/>
</dbReference>
<dbReference type="EMBL" id="MJUW02000034">
    <property type="protein sequence ID" value="OQD46459.1"/>
    <property type="molecule type" value="Genomic_DNA"/>
</dbReference>
<sequence>MKYFIFKHFEKFIFGIAVGYLIYTVISILITERLKTQNIDSQLRSLSTMLDRKLATSKPPSISADRKEAELLKLRLTTPPAANLLLRPYLFSNSLSDGSKTDITTRDLLKNQEMLPSSVTEDTAQGTTEFILKGGTADMALIQVRKFHRDTWWTESFTVGKGEIIGRERKIGAETVDFHTFCKLTEIIPFAPKPFFTRKTTVLRNENNEFLGVAQTQEKHMIPTSQIVFESIKGEPCNVWIGELVKLGTETVTVCPAVNTISTH</sequence>
<protein>
    <submittedName>
        <fullName evidence="2">Uncharacterized protein</fullName>
    </submittedName>
</protein>
<evidence type="ECO:0000313" key="3">
    <source>
        <dbReference type="Proteomes" id="UP000242219"/>
    </source>
</evidence>
<accession>A0A1V6M229</accession>
<dbReference type="Proteomes" id="UP000242219">
    <property type="component" value="Unassembled WGS sequence"/>
</dbReference>
<keyword evidence="1" id="KW-1133">Transmembrane helix</keyword>
<dbReference type="AlphaFoldDB" id="A0A1V6M229"/>
<comment type="caution">
    <text evidence="2">The sequence shown here is derived from an EMBL/GenBank/DDBJ whole genome shotgun (WGS) entry which is preliminary data.</text>
</comment>
<organism evidence="2 3">
    <name type="scientific">Candidatus Brocadia sapporoensis</name>
    <dbReference type="NCBI Taxonomy" id="392547"/>
    <lineage>
        <taxon>Bacteria</taxon>
        <taxon>Pseudomonadati</taxon>
        <taxon>Planctomycetota</taxon>
        <taxon>Candidatus Brocadiia</taxon>
        <taxon>Candidatus Brocadiales</taxon>
        <taxon>Candidatus Brocadiaceae</taxon>
        <taxon>Candidatus Brocadia</taxon>
    </lineage>
</organism>
<keyword evidence="3" id="KW-1185">Reference proteome</keyword>